<dbReference type="FunFam" id="3.10.110.10:FF:000026">
    <property type="entry name" value="Ubiquitin-conjugating enzyme E2 variant"/>
    <property type="match status" value="1"/>
</dbReference>
<dbReference type="InterPro" id="IPR050113">
    <property type="entry name" value="Ub_conjugating_enzyme"/>
</dbReference>
<dbReference type="PANTHER" id="PTHR24067">
    <property type="entry name" value="UBIQUITIN-CONJUGATING ENZYME E2"/>
    <property type="match status" value="1"/>
</dbReference>
<proteinExistence type="predicted"/>
<evidence type="ECO:0000313" key="4">
    <source>
        <dbReference type="Proteomes" id="UP001230188"/>
    </source>
</evidence>
<dbReference type="SMART" id="SM00212">
    <property type="entry name" value="UBCc"/>
    <property type="match status" value="1"/>
</dbReference>
<dbReference type="SUPFAM" id="SSF54495">
    <property type="entry name" value="UBC-like"/>
    <property type="match status" value="1"/>
</dbReference>
<dbReference type="InterPro" id="IPR000608">
    <property type="entry name" value="UBC"/>
</dbReference>
<accession>A0AAD7UNA9</accession>
<dbReference type="AlphaFoldDB" id="A0AAD7UNA9"/>
<dbReference type="CDD" id="cd23807">
    <property type="entry name" value="UEV_UBE2V"/>
    <property type="match status" value="1"/>
</dbReference>
<keyword evidence="4" id="KW-1185">Reference proteome</keyword>
<evidence type="ECO:0000256" key="1">
    <source>
        <dbReference type="ARBA" id="ARBA00022786"/>
    </source>
</evidence>
<reference evidence="3" key="1">
    <citation type="submission" date="2023-01" db="EMBL/GenBank/DDBJ databases">
        <title>Metagenome sequencing of chrysophaentin producing Chrysophaeum taylorii.</title>
        <authorList>
            <person name="Davison J."/>
            <person name="Bewley C."/>
        </authorList>
    </citation>
    <scope>NUCLEOTIDE SEQUENCE</scope>
    <source>
        <strain evidence="3">NIES-1699</strain>
    </source>
</reference>
<name>A0AAD7UNA9_9STRA</name>
<evidence type="ECO:0000313" key="3">
    <source>
        <dbReference type="EMBL" id="KAJ8613408.1"/>
    </source>
</evidence>
<evidence type="ECO:0000259" key="2">
    <source>
        <dbReference type="PROSITE" id="PS50127"/>
    </source>
</evidence>
<dbReference type="PROSITE" id="PS50127">
    <property type="entry name" value="UBC_2"/>
    <property type="match status" value="1"/>
</dbReference>
<dbReference type="EMBL" id="JAQMWT010000029">
    <property type="protein sequence ID" value="KAJ8613408.1"/>
    <property type="molecule type" value="Genomic_DNA"/>
</dbReference>
<gene>
    <name evidence="3" type="ORF">CTAYLR_002261</name>
</gene>
<dbReference type="Gene3D" id="3.10.110.10">
    <property type="entry name" value="Ubiquitin Conjugating Enzyme"/>
    <property type="match status" value="1"/>
</dbReference>
<dbReference type="Proteomes" id="UP001230188">
    <property type="component" value="Unassembled WGS sequence"/>
</dbReference>
<dbReference type="InterPro" id="IPR016135">
    <property type="entry name" value="UBQ-conjugating_enzyme/RWD"/>
</dbReference>
<organism evidence="3 4">
    <name type="scientific">Chrysophaeum taylorii</name>
    <dbReference type="NCBI Taxonomy" id="2483200"/>
    <lineage>
        <taxon>Eukaryota</taxon>
        <taxon>Sar</taxon>
        <taxon>Stramenopiles</taxon>
        <taxon>Ochrophyta</taxon>
        <taxon>Pelagophyceae</taxon>
        <taxon>Pelagomonadales</taxon>
        <taxon>Pelagomonadaceae</taxon>
        <taxon>Chrysophaeum</taxon>
    </lineage>
</organism>
<comment type="caution">
    <text evidence="3">The sequence shown here is derived from an EMBL/GenBank/DDBJ whole genome shotgun (WGS) entry which is preliminary data.</text>
</comment>
<feature type="domain" description="UBC core" evidence="2">
    <location>
        <begin position="8"/>
        <end position="138"/>
    </location>
</feature>
<sequence length="138" mass="15474">MGDNVVVPRNFRLLEELEKFEKGQGDMSVSAGLVDPEDIFLTNWNAAIMGTAGTPFEGRLYSLLIECGPRYPTVPPNVKFTTQINMSCVSSTGVVDMKKLCPGWKYSNDVEHVLNMLRTEMNKSENKRLRQPPEAATY</sequence>
<dbReference type="Pfam" id="PF00179">
    <property type="entry name" value="UQ_con"/>
    <property type="match status" value="1"/>
</dbReference>
<keyword evidence="1" id="KW-0833">Ubl conjugation pathway</keyword>
<protein>
    <recommendedName>
        <fullName evidence="2">UBC core domain-containing protein</fullName>
    </recommendedName>
</protein>